<accession>A0A437KKF8</accession>
<protein>
    <submittedName>
        <fullName evidence="1">Uncharacterized protein</fullName>
    </submittedName>
</protein>
<gene>
    <name evidence="1" type="ORF">EOD40_17465</name>
</gene>
<evidence type="ECO:0000313" key="1">
    <source>
        <dbReference type="EMBL" id="RVT71199.1"/>
    </source>
</evidence>
<organism evidence="1 2">
    <name type="scientific">Flavobacterium sufflavum</name>
    <dbReference type="NCBI Taxonomy" id="1921138"/>
    <lineage>
        <taxon>Bacteria</taxon>
        <taxon>Pseudomonadati</taxon>
        <taxon>Bacteroidota</taxon>
        <taxon>Flavobacteriia</taxon>
        <taxon>Flavobacteriales</taxon>
        <taxon>Flavobacteriaceae</taxon>
        <taxon>Flavobacterium</taxon>
    </lineage>
</organism>
<dbReference type="RefSeq" id="WP_128197744.1">
    <property type="nucleotide sequence ID" value="NZ_SACJ01000017.1"/>
</dbReference>
<evidence type="ECO:0000313" key="2">
    <source>
        <dbReference type="Proteomes" id="UP000285211"/>
    </source>
</evidence>
<dbReference type="EMBL" id="SACJ01000017">
    <property type="protein sequence ID" value="RVT71199.1"/>
    <property type="molecule type" value="Genomic_DNA"/>
</dbReference>
<sequence>MEIQKHLFTLILVFIFCSCFGQKTPINYMGEKLIIPPKTIEELKKTPLIYEYHIDSLKIYKTNNKDTVVLFEGAKPFLDAIEDPLPNINTINSLRDKVNENTIFNDKMLNIFFADEVARYFNGGSDLSLQKFYSSIEAEDSSLSFGVNFDPRKESKLKKLTWLFSAGFKAKADSKFSTFVKNGKLDNSDLGITGKVTLIGRGVLNYNEISKDKVTILDRKKIITLNRKKLLKKYTDKIEKYKAEDYDKDLDSLKLLYDLSYNKIDTLSVKQKEFILDKYQEYYQKIAEDEISFIKKNKLYHRFSDKWGSLDVFLPIGQKSYKYALTDTSPDKPSTTNFYPLKITGTYTHLLKWSSGQSLYLTAQVAAFNNNNVLADKTDATTFQTITSQSPTQQAVTTENVYVLANGFDRFITGVARFETVFFVTNWIGISPAIEKNFGQYYHRTNWKLGIPFSLKDKEGKPSINFELQWKEVNKDHLVGISASFLFGKFLN</sequence>
<dbReference type="OrthoDB" id="788674at2"/>
<name>A0A437KKF8_9FLAO</name>
<dbReference type="Proteomes" id="UP000285211">
    <property type="component" value="Unassembled WGS sequence"/>
</dbReference>
<dbReference type="AlphaFoldDB" id="A0A437KKF8"/>
<keyword evidence="2" id="KW-1185">Reference proteome</keyword>
<reference evidence="1 2" key="1">
    <citation type="submission" date="2019-01" db="EMBL/GenBank/DDBJ databases">
        <authorList>
            <person name="Chen W.-M."/>
        </authorList>
    </citation>
    <scope>NUCLEOTIDE SEQUENCE [LARGE SCALE GENOMIC DNA]</scope>
    <source>
        <strain evidence="1 2">BBQ-12</strain>
    </source>
</reference>
<comment type="caution">
    <text evidence="1">The sequence shown here is derived from an EMBL/GenBank/DDBJ whole genome shotgun (WGS) entry which is preliminary data.</text>
</comment>
<proteinExistence type="predicted"/>
<dbReference type="PROSITE" id="PS51257">
    <property type="entry name" value="PROKAR_LIPOPROTEIN"/>
    <property type="match status" value="1"/>
</dbReference>